<organism evidence="1 2">
    <name type="scientific">Pyricularia oryzae</name>
    <name type="common">Rice blast fungus</name>
    <name type="synonym">Magnaporthe oryzae</name>
    <dbReference type="NCBI Taxonomy" id="318829"/>
    <lineage>
        <taxon>Eukaryota</taxon>
        <taxon>Fungi</taxon>
        <taxon>Dikarya</taxon>
        <taxon>Ascomycota</taxon>
        <taxon>Pezizomycotina</taxon>
        <taxon>Sordariomycetes</taxon>
        <taxon>Sordariomycetidae</taxon>
        <taxon>Magnaporthales</taxon>
        <taxon>Pyriculariaceae</taxon>
        <taxon>Pyricularia</taxon>
    </lineage>
</organism>
<dbReference type="Proteomes" id="UP000294847">
    <property type="component" value="Chromosome 4"/>
</dbReference>
<name>A0A4P7NIE8_PYROR</name>
<proteinExistence type="predicted"/>
<protein>
    <submittedName>
        <fullName evidence="1">Uncharacterized protein</fullName>
    </submittedName>
</protein>
<sequence>MKSSAVILALPALAAAAQPPAAAAAGMANLIARQQATTSEAGTSPSATQDSQSACASSYSSLYSSMLTAPGAPPYPSAVDDFYDELRRTATTDFVCAYGTAVLPTALSSMEDAWQSSMESFLDSNKNATKWLTETPPQCSEAWLGVAGAAAEIARSQGSSCRSAASAARATATRVTNATSSATGTASSSAVVPSNTGAAGRNSVSAGLAVGAAAMVGYLGMA</sequence>
<gene>
    <name evidence="1" type="ORF">PoMZ_08721</name>
</gene>
<accession>A0A4P7NIE8</accession>
<dbReference type="AlphaFoldDB" id="A0A4P7NIE8"/>
<evidence type="ECO:0000313" key="2">
    <source>
        <dbReference type="Proteomes" id="UP000294847"/>
    </source>
</evidence>
<reference evidence="1 2" key="1">
    <citation type="journal article" date="2019" name="Mol. Biol. Evol.">
        <title>Blast fungal genomes show frequent chromosomal changes, gene gains and losses, and effector gene turnover.</title>
        <authorList>
            <person name="Gomez Luciano L.B."/>
            <person name="Jason Tsai I."/>
            <person name="Chuma I."/>
            <person name="Tosa Y."/>
            <person name="Chen Y.H."/>
            <person name="Li J.Y."/>
            <person name="Li M.Y."/>
            <person name="Jade Lu M.Y."/>
            <person name="Nakayashiki H."/>
            <person name="Li W.H."/>
        </authorList>
    </citation>
    <scope>NUCLEOTIDE SEQUENCE [LARGE SCALE GENOMIC DNA]</scope>
    <source>
        <strain evidence="1">MZ5-1-6</strain>
    </source>
</reference>
<evidence type="ECO:0000313" key="1">
    <source>
        <dbReference type="EMBL" id="QBZ61764.1"/>
    </source>
</evidence>
<dbReference type="EMBL" id="CP034207">
    <property type="protein sequence ID" value="QBZ61764.1"/>
    <property type="molecule type" value="Genomic_DNA"/>
</dbReference>